<name>A0A936ZYA3_9FLAO</name>
<protein>
    <submittedName>
        <fullName evidence="2">Crp/Fnr family transcriptional regulator</fullName>
    </submittedName>
</protein>
<evidence type="ECO:0000313" key="2">
    <source>
        <dbReference type="EMBL" id="MBL0684546.1"/>
    </source>
</evidence>
<dbReference type="InterPro" id="IPR000595">
    <property type="entry name" value="cNMP-bd_dom"/>
</dbReference>
<dbReference type="EMBL" id="JAERQJ010000005">
    <property type="protein sequence ID" value="MBL0684546.1"/>
    <property type="molecule type" value="Genomic_DNA"/>
</dbReference>
<comment type="caution">
    <text evidence="2">The sequence shown here is derived from an EMBL/GenBank/DDBJ whole genome shotgun (WGS) entry which is preliminary data.</text>
</comment>
<reference evidence="2" key="1">
    <citation type="submission" date="2021-01" db="EMBL/GenBank/DDBJ databases">
        <authorList>
            <person name="Zhong Y.L."/>
        </authorList>
    </citation>
    <scope>NUCLEOTIDE SEQUENCE</scope>
    <source>
        <strain evidence="2">KCTC 23302</strain>
    </source>
</reference>
<dbReference type="SUPFAM" id="SSF51206">
    <property type="entry name" value="cAMP-binding domain-like"/>
    <property type="match status" value="1"/>
</dbReference>
<dbReference type="RefSeq" id="WP_201920968.1">
    <property type="nucleotide sequence ID" value="NZ_BAABAX010000031.1"/>
</dbReference>
<evidence type="ECO:0000313" key="3">
    <source>
        <dbReference type="Proteomes" id="UP000651057"/>
    </source>
</evidence>
<keyword evidence="3" id="KW-1185">Reference proteome</keyword>
<dbReference type="InterPro" id="IPR014710">
    <property type="entry name" value="RmlC-like_jellyroll"/>
</dbReference>
<feature type="domain" description="Cyclic nucleotide-binding" evidence="1">
    <location>
        <begin position="14"/>
        <end position="94"/>
    </location>
</feature>
<gene>
    <name evidence="2" type="ORF">JJQ60_13535</name>
</gene>
<sequence length="181" mass="20773">MHEKTTNESLHTVKNLNSGDLFLKFGKPCVEIGMLIKGIMRGFVYDNEGNEITTHFYQEGDMIIGSFIPNTNVAMTVEALENCEISVANYSEVMSNVNKDKEITDVITKQFQKLNNQLQSRLVALLNLNSLEKYELFLKEYSSLINRIPHYYIANYLGITPTQLSRARKQLIDKERSKTQK</sequence>
<accession>A0A936ZYA3</accession>
<dbReference type="Proteomes" id="UP000651057">
    <property type="component" value="Unassembled WGS sequence"/>
</dbReference>
<evidence type="ECO:0000259" key="1">
    <source>
        <dbReference type="Pfam" id="PF00027"/>
    </source>
</evidence>
<dbReference type="AlphaFoldDB" id="A0A936ZYA3"/>
<dbReference type="Gene3D" id="2.60.120.10">
    <property type="entry name" value="Jelly Rolls"/>
    <property type="match status" value="1"/>
</dbReference>
<dbReference type="InterPro" id="IPR018490">
    <property type="entry name" value="cNMP-bd_dom_sf"/>
</dbReference>
<proteinExistence type="predicted"/>
<dbReference type="Pfam" id="PF00027">
    <property type="entry name" value="cNMP_binding"/>
    <property type="match status" value="1"/>
</dbReference>
<organism evidence="2 3">
    <name type="scientific">Aquimarina mytili</name>
    <dbReference type="NCBI Taxonomy" id="874423"/>
    <lineage>
        <taxon>Bacteria</taxon>
        <taxon>Pseudomonadati</taxon>
        <taxon>Bacteroidota</taxon>
        <taxon>Flavobacteriia</taxon>
        <taxon>Flavobacteriales</taxon>
        <taxon>Flavobacteriaceae</taxon>
        <taxon>Aquimarina</taxon>
    </lineage>
</organism>